<dbReference type="GeneID" id="76834875"/>
<dbReference type="EMBL" id="CP113361">
    <property type="protein sequence ID" value="WAI00222.1"/>
    <property type="molecule type" value="Genomic_DNA"/>
</dbReference>
<feature type="region of interest" description="Disordered" evidence="1">
    <location>
        <begin position="132"/>
        <end position="153"/>
    </location>
</feature>
<name>A0A9X9T7L3_METOG</name>
<gene>
    <name evidence="2" type="ORF">OU421_07195</name>
</gene>
<evidence type="ECO:0000313" key="3">
    <source>
        <dbReference type="Proteomes" id="UP001163096"/>
    </source>
</evidence>
<sequence>MKPNRSGYYSVAIFLLIFLFIFSLLSGCVGNEAKPDDRLELSEDEKEKTIRIASENATVKPYLSGEYEILDVEYSMLKRASEEEEWSKRLPAVTIKTKEAVVTAYVYPEEERVISISKLYIRDPVIMPPHTQYTATPPGGVTPTVPVPTPIDL</sequence>
<proteinExistence type="predicted"/>
<dbReference type="Proteomes" id="UP001163096">
    <property type="component" value="Chromosome"/>
</dbReference>
<reference evidence="2" key="1">
    <citation type="submission" date="2022-11" db="EMBL/GenBank/DDBJ databases">
        <title>Complete genome sequence of Methanogenium organophilum DSM 3596.</title>
        <authorList>
            <person name="Chen S.-C."/>
            <person name="Lai S.-J."/>
            <person name="You Y.-T."/>
        </authorList>
    </citation>
    <scope>NUCLEOTIDE SEQUENCE</scope>
    <source>
        <strain evidence="2">DSM 3596</strain>
    </source>
</reference>
<evidence type="ECO:0000313" key="2">
    <source>
        <dbReference type="EMBL" id="WAI00222.1"/>
    </source>
</evidence>
<dbReference type="RefSeq" id="WP_268185395.1">
    <property type="nucleotide sequence ID" value="NZ_CP113361.1"/>
</dbReference>
<keyword evidence="3" id="KW-1185">Reference proteome</keyword>
<dbReference type="AlphaFoldDB" id="A0A9X9T7L3"/>
<protein>
    <submittedName>
        <fullName evidence="2">Uncharacterized protein</fullName>
    </submittedName>
</protein>
<accession>A0A9X9T7L3</accession>
<dbReference type="PROSITE" id="PS51257">
    <property type="entry name" value="PROKAR_LIPOPROTEIN"/>
    <property type="match status" value="1"/>
</dbReference>
<evidence type="ECO:0000256" key="1">
    <source>
        <dbReference type="SAM" id="MobiDB-lite"/>
    </source>
</evidence>
<dbReference type="KEGG" id="mou:OU421_07195"/>
<organism evidence="2 3">
    <name type="scientific">Methanogenium organophilum</name>
    <dbReference type="NCBI Taxonomy" id="2199"/>
    <lineage>
        <taxon>Archaea</taxon>
        <taxon>Methanobacteriati</taxon>
        <taxon>Methanobacteriota</taxon>
        <taxon>Stenosarchaea group</taxon>
        <taxon>Methanomicrobia</taxon>
        <taxon>Methanomicrobiales</taxon>
        <taxon>Methanomicrobiaceae</taxon>
        <taxon>Methanogenium</taxon>
    </lineage>
</organism>